<dbReference type="InterPro" id="IPR011701">
    <property type="entry name" value="MFS"/>
</dbReference>
<keyword evidence="3" id="KW-1003">Cell membrane</keyword>
<feature type="transmembrane region" description="Helical" evidence="7">
    <location>
        <begin position="229"/>
        <end position="247"/>
    </location>
</feature>
<evidence type="ECO:0000256" key="7">
    <source>
        <dbReference type="SAM" id="Phobius"/>
    </source>
</evidence>
<feature type="transmembrane region" description="Helical" evidence="7">
    <location>
        <begin position="58"/>
        <end position="75"/>
    </location>
</feature>
<keyword evidence="10" id="KW-1185">Reference proteome</keyword>
<keyword evidence="2" id="KW-0813">Transport</keyword>
<dbReference type="Proteomes" id="UP001519308">
    <property type="component" value="Unassembled WGS sequence"/>
</dbReference>
<feature type="transmembrane region" description="Helical" evidence="7">
    <location>
        <begin position="356"/>
        <end position="374"/>
    </location>
</feature>
<dbReference type="PROSITE" id="PS50850">
    <property type="entry name" value="MFS"/>
    <property type="match status" value="1"/>
</dbReference>
<evidence type="ECO:0000256" key="3">
    <source>
        <dbReference type="ARBA" id="ARBA00022475"/>
    </source>
</evidence>
<feature type="transmembrane region" description="Helical" evidence="7">
    <location>
        <begin position="174"/>
        <end position="194"/>
    </location>
</feature>
<dbReference type="EMBL" id="JAGGLL010000022">
    <property type="protein sequence ID" value="MBP2023037.1"/>
    <property type="molecule type" value="Genomic_DNA"/>
</dbReference>
<reference evidence="9 10" key="1">
    <citation type="submission" date="2021-03" db="EMBL/GenBank/DDBJ databases">
        <title>Genomic Encyclopedia of Type Strains, Phase IV (KMG-IV): sequencing the most valuable type-strain genomes for metagenomic binning, comparative biology and taxonomic classification.</title>
        <authorList>
            <person name="Goeker M."/>
        </authorList>
    </citation>
    <scope>NUCLEOTIDE SEQUENCE [LARGE SCALE GENOMIC DNA]</scope>
    <source>
        <strain evidence="9 10">DSM 28650</strain>
    </source>
</reference>
<evidence type="ECO:0000313" key="9">
    <source>
        <dbReference type="EMBL" id="MBP2023037.1"/>
    </source>
</evidence>
<sequence>MTGLKKALRRLLKPYMGLPKEVYIIFLSKVVNALGCFVMPLLTIILKDSIGLSDEMTGAYISASGLLYLPASIIGGKLADTIGRKKVIVVFDFLAALLYISCSFMEPSITMVYTIMLAGACMVAAGPAHDSLLADITTNENREGAYSLAYMGWNLGFAVGPVIGGILYEKNLHLVFIGDAITALISLGIITFFIKETIHKTKEEIKDESRILERREEGSIFSVLRKRPILIYFALIVFWFNFSYSQWSFLMPLHVLELYPEGKAKFFGLLSGLNGVVVIVCTPVITYLLQNVKSIRKNVYGGLLYAIGFGMLGFFNALPHFFISVIIFTLGEIVLAISTSPFIANHTPASHRGRMSAVLPIIFGAGHTLGPIGMGRILNFTNIEGGWKIVGIICIIASAIMLSLEAWERKAHYTVVEEAK</sequence>
<evidence type="ECO:0000313" key="10">
    <source>
        <dbReference type="Proteomes" id="UP001519308"/>
    </source>
</evidence>
<keyword evidence="5 7" id="KW-1133">Transmembrane helix</keyword>
<keyword evidence="6 7" id="KW-0472">Membrane</keyword>
<name>A0ABS4K5I4_9CLOT</name>
<evidence type="ECO:0000256" key="6">
    <source>
        <dbReference type="ARBA" id="ARBA00023136"/>
    </source>
</evidence>
<evidence type="ECO:0000259" key="8">
    <source>
        <dbReference type="PROSITE" id="PS50850"/>
    </source>
</evidence>
<evidence type="ECO:0000256" key="2">
    <source>
        <dbReference type="ARBA" id="ARBA00022448"/>
    </source>
</evidence>
<organism evidence="9 10">
    <name type="scientific">Clostridium punense</name>
    <dbReference type="NCBI Taxonomy" id="1054297"/>
    <lineage>
        <taxon>Bacteria</taxon>
        <taxon>Bacillati</taxon>
        <taxon>Bacillota</taxon>
        <taxon>Clostridia</taxon>
        <taxon>Eubacteriales</taxon>
        <taxon>Clostridiaceae</taxon>
        <taxon>Clostridium</taxon>
    </lineage>
</organism>
<comment type="subcellular location">
    <subcellularLocation>
        <location evidence="1">Cell membrane</location>
        <topology evidence="1">Multi-pass membrane protein</topology>
    </subcellularLocation>
</comment>
<feature type="transmembrane region" description="Helical" evidence="7">
    <location>
        <begin position="386"/>
        <end position="404"/>
    </location>
</feature>
<feature type="transmembrane region" description="Helical" evidence="7">
    <location>
        <begin position="298"/>
        <end position="315"/>
    </location>
</feature>
<evidence type="ECO:0000256" key="4">
    <source>
        <dbReference type="ARBA" id="ARBA00022692"/>
    </source>
</evidence>
<evidence type="ECO:0000256" key="1">
    <source>
        <dbReference type="ARBA" id="ARBA00004651"/>
    </source>
</evidence>
<feature type="transmembrane region" description="Helical" evidence="7">
    <location>
        <begin position="145"/>
        <end position="168"/>
    </location>
</feature>
<keyword evidence="4 7" id="KW-0812">Transmembrane</keyword>
<protein>
    <submittedName>
        <fullName evidence="9">MFS family permease</fullName>
    </submittedName>
</protein>
<gene>
    <name evidence="9" type="ORF">J2Z44_002862</name>
</gene>
<dbReference type="Pfam" id="PF07690">
    <property type="entry name" value="MFS_1"/>
    <property type="match status" value="1"/>
</dbReference>
<feature type="transmembrane region" description="Helical" evidence="7">
    <location>
        <begin position="87"/>
        <end position="106"/>
    </location>
</feature>
<dbReference type="InterPro" id="IPR036259">
    <property type="entry name" value="MFS_trans_sf"/>
</dbReference>
<feature type="transmembrane region" description="Helical" evidence="7">
    <location>
        <begin position="21"/>
        <end position="46"/>
    </location>
</feature>
<comment type="caution">
    <text evidence="9">The sequence shown here is derived from an EMBL/GenBank/DDBJ whole genome shotgun (WGS) entry which is preliminary data.</text>
</comment>
<feature type="domain" description="Major facilitator superfamily (MFS) profile" evidence="8">
    <location>
        <begin position="21"/>
        <end position="409"/>
    </location>
</feature>
<dbReference type="SUPFAM" id="SSF103473">
    <property type="entry name" value="MFS general substrate transporter"/>
    <property type="match status" value="1"/>
</dbReference>
<proteinExistence type="predicted"/>
<dbReference type="Gene3D" id="1.20.1250.20">
    <property type="entry name" value="MFS general substrate transporter like domains"/>
    <property type="match status" value="1"/>
</dbReference>
<dbReference type="PANTHER" id="PTHR23517">
    <property type="entry name" value="RESISTANCE PROTEIN MDTM, PUTATIVE-RELATED-RELATED"/>
    <property type="match status" value="1"/>
</dbReference>
<accession>A0ABS4K5I4</accession>
<feature type="transmembrane region" description="Helical" evidence="7">
    <location>
        <begin position="112"/>
        <end position="133"/>
    </location>
</feature>
<dbReference type="InterPro" id="IPR020846">
    <property type="entry name" value="MFS_dom"/>
</dbReference>
<evidence type="ECO:0000256" key="5">
    <source>
        <dbReference type="ARBA" id="ARBA00022989"/>
    </source>
</evidence>
<feature type="transmembrane region" description="Helical" evidence="7">
    <location>
        <begin position="321"/>
        <end position="344"/>
    </location>
</feature>
<dbReference type="RefSeq" id="WP_021284233.1">
    <property type="nucleotide sequence ID" value="NZ_JAGGLL010000022.1"/>
</dbReference>
<dbReference type="PANTHER" id="PTHR23517:SF3">
    <property type="entry name" value="INTEGRAL MEMBRANE TRANSPORT PROTEIN"/>
    <property type="match status" value="1"/>
</dbReference>
<feature type="transmembrane region" description="Helical" evidence="7">
    <location>
        <begin position="267"/>
        <end position="289"/>
    </location>
</feature>
<dbReference type="InterPro" id="IPR050171">
    <property type="entry name" value="MFS_Transporters"/>
</dbReference>